<keyword evidence="1" id="KW-0812">Transmembrane</keyword>
<evidence type="ECO:0000313" key="3">
    <source>
        <dbReference type="Proteomes" id="UP000184184"/>
    </source>
</evidence>
<accession>A0A1M7NWG6</accession>
<organism evidence="2 3">
    <name type="scientific">Gracilibacillus kekensis</name>
    <dbReference type="NCBI Taxonomy" id="1027249"/>
    <lineage>
        <taxon>Bacteria</taxon>
        <taxon>Bacillati</taxon>
        <taxon>Bacillota</taxon>
        <taxon>Bacilli</taxon>
        <taxon>Bacillales</taxon>
        <taxon>Bacillaceae</taxon>
        <taxon>Gracilibacillus</taxon>
    </lineage>
</organism>
<feature type="transmembrane region" description="Helical" evidence="1">
    <location>
        <begin position="14"/>
        <end position="37"/>
    </location>
</feature>
<reference evidence="2 3" key="1">
    <citation type="submission" date="2016-11" db="EMBL/GenBank/DDBJ databases">
        <authorList>
            <person name="Jaros S."/>
            <person name="Januszkiewicz K."/>
            <person name="Wedrychowicz H."/>
        </authorList>
    </citation>
    <scope>NUCLEOTIDE SEQUENCE [LARGE SCALE GENOMIC DNA]</scope>
    <source>
        <strain evidence="2 3">CGMCC 1.10681</strain>
    </source>
</reference>
<dbReference type="EMBL" id="FRCZ01000003">
    <property type="protein sequence ID" value="SHN08543.1"/>
    <property type="molecule type" value="Genomic_DNA"/>
</dbReference>
<dbReference type="Proteomes" id="UP000184184">
    <property type="component" value="Unassembled WGS sequence"/>
</dbReference>
<dbReference type="AlphaFoldDB" id="A0A1M7NWG6"/>
<evidence type="ECO:0000313" key="2">
    <source>
        <dbReference type="EMBL" id="SHN08543.1"/>
    </source>
</evidence>
<proteinExistence type="predicted"/>
<dbReference type="STRING" id="1027249.SAMN05216179_1811"/>
<sequence>MIEINFFEKRKKNIAPYILAGIFVIGLISIFIISYVITNQLSHQKDVNLAKIEKQTDIVEEYQKEKLVQSQVRELESQVSQIEEAKFPTVYLYQYVQNSLPLNTEIIEYRFSLTDRLYIRLQFNDFDQVAELQRSFVDTSFFEQVDIDVISLTEEEQTSYESELLIDIDRDQLSEVAENAD</sequence>
<keyword evidence="1" id="KW-1133">Transmembrane helix</keyword>
<gene>
    <name evidence="2" type="ORF">SAMN05216179_1811</name>
</gene>
<dbReference type="OrthoDB" id="2968637at2"/>
<keyword evidence="3" id="KW-1185">Reference proteome</keyword>
<protein>
    <recommendedName>
        <fullName evidence="4">Tfp pilus assembly protein PilN</fullName>
    </recommendedName>
</protein>
<evidence type="ECO:0008006" key="4">
    <source>
        <dbReference type="Google" id="ProtNLM"/>
    </source>
</evidence>
<evidence type="ECO:0000256" key="1">
    <source>
        <dbReference type="SAM" id="Phobius"/>
    </source>
</evidence>
<name>A0A1M7NWG6_9BACI</name>
<keyword evidence="1" id="KW-0472">Membrane</keyword>
<dbReference type="RefSeq" id="WP_073201527.1">
    <property type="nucleotide sequence ID" value="NZ_FRCZ01000003.1"/>
</dbReference>